<dbReference type="GO" id="GO:0046972">
    <property type="term" value="F:histone H4K16 acetyltransferase activity"/>
    <property type="evidence" value="ECO:0007669"/>
    <property type="project" value="TreeGrafter"/>
</dbReference>
<evidence type="ECO:0000256" key="10">
    <source>
        <dbReference type="ARBA" id="ARBA00023015"/>
    </source>
</evidence>
<dbReference type="GO" id="GO:0008270">
    <property type="term" value="F:zinc ion binding"/>
    <property type="evidence" value="ECO:0007669"/>
    <property type="project" value="UniProtKB-KW"/>
</dbReference>
<dbReference type="SUPFAM" id="SSF55729">
    <property type="entry name" value="Acyl-CoA N-acyltransferases (Nat)"/>
    <property type="match status" value="1"/>
</dbReference>
<dbReference type="Ensembl" id="ENSSRHT00000076926.1">
    <property type="protein sequence ID" value="ENSSRHP00000074888.1"/>
    <property type="gene ID" value="ENSSRHG00000036542.1"/>
</dbReference>
<evidence type="ECO:0000256" key="3">
    <source>
        <dbReference type="ARBA" id="ARBA00013184"/>
    </source>
</evidence>
<dbReference type="InterPro" id="IPR036388">
    <property type="entry name" value="WH-like_DNA-bd_sf"/>
</dbReference>
<evidence type="ECO:0000256" key="24">
    <source>
        <dbReference type="ARBA" id="ARBA00078544"/>
    </source>
</evidence>
<keyword evidence="7" id="KW-0863">Zinc-finger</keyword>
<comment type="catalytic activity">
    <reaction evidence="18">
        <text>L-lysyl-[histone] + acetyl-CoA = N(6)-acetyl-L-lysyl-[histone] + CoA + H(+)</text>
        <dbReference type="Rhea" id="RHEA:21992"/>
        <dbReference type="Rhea" id="RHEA-COMP:9845"/>
        <dbReference type="Rhea" id="RHEA-COMP:11338"/>
        <dbReference type="ChEBI" id="CHEBI:15378"/>
        <dbReference type="ChEBI" id="CHEBI:29969"/>
        <dbReference type="ChEBI" id="CHEBI:57287"/>
        <dbReference type="ChEBI" id="CHEBI:57288"/>
        <dbReference type="ChEBI" id="CHEBI:61930"/>
        <dbReference type="EC" id="2.3.1.48"/>
    </reaction>
    <physiologicalReaction direction="left-to-right" evidence="18">
        <dbReference type="Rhea" id="RHEA:21993"/>
    </physiologicalReaction>
</comment>
<dbReference type="InterPro" id="IPR025995">
    <property type="entry name" value="Tudor-knot"/>
</dbReference>
<keyword evidence="12" id="KW-0234">DNA repair</keyword>
<evidence type="ECO:0000256" key="22">
    <source>
        <dbReference type="ARBA" id="ARBA00076578"/>
    </source>
</evidence>
<evidence type="ECO:0000259" key="29">
    <source>
        <dbReference type="PROSITE" id="PS51726"/>
    </source>
</evidence>
<dbReference type="GO" id="GO:0031981">
    <property type="term" value="C:nuclear lumen"/>
    <property type="evidence" value="ECO:0007669"/>
    <property type="project" value="UniProtKB-ARBA"/>
</dbReference>
<comment type="catalytic activity">
    <reaction evidence="17">
        <text>(2E)-butenoyl-CoA + L-lysyl-[protein] = N(6)-(2E)-butenoyl-L-lysyl-[protein] + CoA + H(+)</text>
        <dbReference type="Rhea" id="RHEA:53908"/>
        <dbReference type="Rhea" id="RHEA-COMP:9752"/>
        <dbReference type="Rhea" id="RHEA-COMP:13707"/>
        <dbReference type="ChEBI" id="CHEBI:15378"/>
        <dbReference type="ChEBI" id="CHEBI:29969"/>
        <dbReference type="ChEBI" id="CHEBI:57287"/>
        <dbReference type="ChEBI" id="CHEBI:57332"/>
        <dbReference type="ChEBI" id="CHEBI:137954"/>
    </reaction>
    <physiologicalReaction direction="left-to-right" evidence="17">
        <dbReference type="Rhea" id="RHEA:53909"/>
    </physiologicalReaction>
</comment>
<evidence type="ECO:0000256" key="28">
    <source>
        <dbReference type="SAM" id="MobiDB-lite"/>
    </source>
</evidence>
<comment type="catalytic activity">
    <reaction evidence="15">
        <text>(S)-lactoyl-CoA + L-lysyl-[protein] = N(6)-[(S)-lactoyl]-L-lysyl-[protein] + CoA + H(+)</text>
        <dbReference type="Rhea" id="RHEA:61996"/>
        <dbReference type="Rhea" id="RHEA-COMP:9752"/>
        <dbReference type="Rhea" id="RHEA-COMP:19466"/>
        <dbReference type="ChEBI" id="CHEBI:15378"/>
        <dbReference type="ChEBI" id="CHEBI:29969"/>
        <dbReference type="ChEBI" id="CHEBI:57287"/>
        <dbReference type="ChEBI" id="CHEBI:231527"/>
        <dbReference type="ChEBI" id="CHEBI:231528"/>
    </reaction>
    <physiologicalReaction direction="left-to-right" evidence="15">
        <dbReference type="Rhea" id="RHEA:61997"/>
    </physiologicalReaction>
</comment>
<evidence type="ECO:0000256" key="11">
    <source>
        <dbReference type="ARBA" id="ARBA00023163"/>
    </source>
</evidence>
<dbReference type="EC" id="2.3.1.48" evidence="3"/>
<dbReference type="AlphaFoldDB" id="A0A673L7G2"/>
<evidence type="ECO:0000313" key="30">
    <source>
        <dbReference type="Ensembl" id="ENSSRHP00000074888.1"/>
    </source>
</evidence>
<evidence type="ECO:0000256" key="25">
    <source>
        <dbReference type="ARBA" id="ARBA00078969"/>
    </source>
</evidence>
<dbReference type="Gene3D" id="2.30.30.140">
    <property type="match status" value="1"/>
</dbReference>
<evidence type="ECO:0000256" key="26">
    <source>
        <dbReference type="ARBA" id="ARBA00081819"/>
    </source>
</evidence>
<evidence type="ECO:0000256" key="9">
    <source>
        <dbReference type="ARBA" id="ARBA00022990"/>
    </source>
</evidence>
<evidence type="ECO:0000256" key="1">
    <source>
        <dbReference type="ARBA" id="ARBA00004123"/>
    </source>
</evidence>
<dbReference type="FunFam" id="1.10.10.10:FF:000022">
    <property type="entry name" value="Histone acetyltransferase"/>
    <property type="match status" value="1"/>
</dbReference>
<dbReference type="InterPro" id="IPR050603">
    <property type="entry name" value="MYST_HAT"/>
</dbReference>
<evidence type="ECO:0000256" key="13">
    <source>
        <dbReference type="ARBA" id="ARBA00023242"/>
    </source>
</evidence>
<dbReference type="Gene3D" id="1.10.10.10">
    <property type="entry name" value="Winged helix-like DNA-binding domain superfamily/Winged helix DNA-binding domain"/>
    <property type="match status" value="1"/>
</dbReference>
<feature type="domain" description="MYST-type HAT" evidence="29">
    <location>
        <begin position="164"/>
        <end position="441"/>
    </location>
</feature>
<dbReference type="FunFam" id="2.30.30.140:FF:000013">
    <property type="entry name" value="Histone acetyltransferase"/>
    <property type="match status" value="1"/>
</dbReference>
<name>A0A673L7G2_9TELE</name>
<keyword evidence="4" id="KW-0808">Transferase</keyword>
<dbReference type="PANTHER" id="PTHR10615:SF219">
    <property type="entry name" value="HISTONE ACETYLTRANSFERASE KAT5"/>
    <property type="match status" value="1"/>
</dbReference>
<dbReference type="Pfam" id="PF11717">
    <property type="entry name" value="Tudor-knot"/>
    <property type="match status" value="1"/>
</dbReference>
<proteinExistence type="inferred from homology"/>
<evidence type="ECO:0000256" key="4">
    <source>
        <dbReference type="ARBA" id="ARBA00022679"/>
    </source>
</evidence>
<feature type="active site" description="Proton donor/acceptor" evidence="27">
    <location>
        <position position="340"/>
    </location>
</feature>
<evidence type="ECO:0000256" key="6">
    <source>
        <dbReference type="ARBA" id="ARBA00022763"/>
    </source>
</evidence>
<keyword evidence="8" id="KW-0862">Zinc</keyword>
<evidence type="ECO:0000256" key="5">
    <source>
        <dbReference type="ARBA" id="ARBA00022723"/>
    </source>
</evidence>
<dbReference type="GO" id="GO:0045893">
    <property type="term" value="P:positive regulation of DNA-templated transcription"/>
    <property type="evidence" value="ECO:0007669"/>
    <property type="project" value="UniProtKB-ARBA"/>
</dbReference>
<evidence type="ECO:0000256" key="27">
    <source>
        <dbReference type="PIRSR" id="PIRSR602717-51"/>
    </source>
</evidence>
<evidence type="ECO:0000256" key="20">
    <source>
        <dbReference type="ARBA" id="ARBA00075576"/>
    </source>
</evidence>
<dbReference type="CDD" id="cd04301">
    <property type="entry name" value="NAT_SF"/>
    <property type="match status" value="1"/>
</dbReference>
<dbReference type="Pfam" id="PF17772">
    <property type="entry name" value="zf-MYST"/>
    <property type="match status" value="1"/>
</dbReference>
<evidence type="ECO:0000256" key="12">
    <source>
        <dbReference type="ARBA" id="ARBA00023204"/>
    </source>
</evidence>
<evidence type="ECO:0000313" key="31">
    <source>
        <dbReference type="Proteomes" id="UP000472270"/>
    </source>
</evidence>
<sequence>IVKDIHGKKLYYVHYIDFNKRLDEWVTPDRLDIKKLQFPKKEAKTPMKDGLPGSRPSSPERDVVRESTLRPVTLDVETALPHFSGRDIQYVISSCFQICILFSLSLSNGTTSIQRHLIPPPPGRKRKSCGGTDEDSQDSSDGIPSAPRMTGSLVSDRSHDDIVTRMKNIDCIELGRHRLKPWYFSPYPQELTSLLILYLCEFCLKYLKSLKCLQRHLTKCNLRHPPGNEIYRKGTISFFEIDGRKNKAYSQNLCLLAKCFLDHKTLYYDTDPFLFYVMTEYDSKGFHIVGYFSKEKESTEDYNVACILTLPPYQRRGYGKLLIEFSYELSKVEGKTGTPEKPLSDLGLLSYRSYWSQTILEILMDLKSENGERPQITINEISEITSVKKEDVISTLQYLNLINYYKGQYILTLSEDIVEGHERAMQKRHLRIDPKCLHFTPKDWSKRGKW</sequence>
<evidence type="ECO:0000256" key="21">
    <source>
        <dbReference type="ARBA" id="ARBA00076154"/>
    </source>
</evidence>
<reference evidence="30" key="2">
    <citation type="submission" date="2025-09" db="UniProtKB">
        <authorList>
            <consortium name="Ensembl"/>
        </authorList>
    </citation>
    <scope>IDENTIFICATION</scope>
</reference>
<evidence type="ECO:0000256" key="15">
    <source>
        <dbReference type="ARBA" id="ARBA00047411"/>
    </source>
</evidence>
<dbReference type="FunFam" id="3.40.630.30:FF:000002">
    <property type="entry name" value="Histone acetyltransferase"/>
    <property type="match status" value="1"/>
</dbReference>
<keyword evidence="10" id="KW-0805">Transcription regulation</keyword>
<dbReference type="GO" id="GO:1901701">
    <property type="term" value="P:cellular response to oxygen-containing compound"/>
    <property type="evidence" value="ECO:0007669"/>
    <property type="project" value="UniProtKB-ARBA"/>
</dbReference>
<keyword evidence="9" id="KW-0007">Acetylation</keyword>
<dbReference type="PANTHER" id="PTHR10615">
    <property type="entry name" value="HISTONE ACETYLTRANSFERASE"/>
    <property type="match status" value="1"/>
</dbReference>
<dbReference type="PROSITE" id="PS51726">
    <property type="entry name" value="MYST_HAT"/>
    <property type="match status" value="1"/>
</dbReference>
<reference evidence="30" key="1">
    <citation type="submission" date="2025-08" db="UniProtKB">
        <authorList>
            <consortium name="Ensembl"/>
        </authorList>
    </citation>
    <scope>IDENTIFICATION</scope>
</reference>
<dbReference type="InterPro" id="IPR040706">
    <property type="entry name" value="Zf-MYST"/>
</dbReference>
<evidence type="ECO:0000256" key="7">
    <source>
        <dbReference type="ARBA" id="ARBA00022771"/>
    </source>
</evidence>
<dbReference type="Pfam" id="PF01853">
    <property type="entry name" value="MOZ_SAS"/>
    <property type="match status" value="1"/>
</dbReference>
<keyword evidence="5" id="KW-0479">Metal-binding</keyword>
<keyword evidence="31" id="KW-1185">Reference proteome</keyword>
<accession>A0A673L7G2</accession>
<dbReference type="FunFam" id="3.30.60.60:FF:000001">
    <property type="entry name" value="Histone acetyltransferase"/>
    <property type="match status" value="1"/>
</dbReference>
<comment type="similarity">
    <text evidence="2">Belongs to the MYST (SAS/MOZ) family.</text>
</comment>
<feature type="region of interest" description="Disordered" evidence="28">
    <location>
        <begin position="113"/>
        <end position="154"/>
    </location>
</feature>
<evidence type="ECO:0000256" key="2">
    <source>
        <dbReference type="ARBA" id="ARBA00010107"/>
    </source>
</evidence>
<dbReference type="Proteomes" id="UP000472270">
    <property type="component" value="Unassembled WGS sequence"/>
</dbReference>
<keyword evidence="6" id="KW-0227">DNA damage</keyword>
<dbReference type="GO" id="GO:0035267">
    <property type="term" value="C:NuA4 histone acetyltransferase complex"/>
    <property type="evidence" value="ECO:0007669"/>
    <property type="project" value="TreeGrafter"/>
</dbReference>
<gene>
    <name evidence="30" type="primary">kat5a</name>
</gene>
<feature type="region of interest" description="Disordered" evidence="28">
    <location>
        <begin position="42"/>
        <end position="65"/>
    </location>
</feature>
<dbReference type="InterPro" id="IPR016197">
    <property type="entry name" value="Chromo-like_dom_sf"/>
</dbReference>
<dbReference type="GO" id="GO:0003682">
    <property type="term" value="F:chromatin binding"/>
    <property type="evidence" value="ECO:0007669"/>
    <property type="project" value="UniProtKB-ARBA"/>
</dbReference>
<evidence type="ECO:0000256" key="14">
    <source>
        <dbReference type="ARBA" id="ARBA00023315"/>
    </source>
</evidence>
<keyword evidence="11" id="KW-0804">Transcription</keyword>
<evidence type="ECO:0000256" key="8">
    <source>
        <dbReference type="ARBA" id="ARBA00022833"/>
    </source>
</evidence>
<dbReference type="Gene3D" id="3.40.630.30">
    <property type="match status" value="1"/>
</dbReference>
<evidence type="ECO:0000256" key="18">
    <source>
        <dbReference type="ARBA" id="ARBA00048940"/>
    </source>
</evidence>
<dbReference type="InterPro" id="IPR002717">
    <property type="entry name" value="HAT_MYST-type"/>
</dbReference>
<dbReference type="Gene3D" id="3.30.60.60">
    <property type="entry name" value="N-acetyl transferase-like"/>
    <property type="match status" value="1"/>
</dbReference>
<protein>
    <recommendedName>
        <fullName evidence="19">Histone acetyltransferase KAT5</fullName>
        <ecNumber evidence="3">2.3.1.48</ecNumber>
    </recommendedName>
    <alternativeName>
        <fullName evidence="20">60 kDa Tat-interactive protein</fullName>
    </alternativeName>
    <alternativeName>
        <fullName evidence="24">Histone acetyltransferase HTATIP</fullName>
    </alternativeName>
    <alternativeName>
        <fullName evidence="26">Lysine acetyltransferase 5</fullName>
    </alternativeName>
    <alternativeName>
        <fullName evidence="22">Protein 2-hydroxyisobutyryltransferase KAT5</fullName>
    </alternativeName>
    <alternativeName>
        <fullName evidence="21">Protein acetyltransferase KAT5</fullName>
    </alternativeName>
    <alternativeName>
        <fullName evidence="25">Protein crotonyltransferase KAT5</fullName>
    </alternativeName>
    <alternativeName>
        <fullName evidence="23">Protein lactyltransferase KAT5</fullName>
    </alternativeName>
</protein>
<keyword evidence="13" id="KW-0539">Nucleus</keyword>
<evidence type="ECO:0000256" key="23">
    <source>
        <dbReference type="ARBA" id="ARBA00077013"/>
    </source>
</evidence>
<evidence type="ECO:0000256" key="16">
    <source>
        <dbReference type="ARBA" id="ARBA00047557"/>
    </source>
</evidence>
<keyword evidence="14" id="KW-0012">Acyltransferase</keyword>
<comment type="catalytic activity">
    <reaction evidence="16">
        <text>2-hydroxyisobutanoyl-CoA + L-lysyl-[protein] = N(6)-(2-hydroxyisobutanoyl)-L-lysyl-[protein] + CoA + H(+)</text>
        <dbReference type="Rhea" id="RHEA:24180"/>
        <dbReference type="Rhea" id="RHEA-COMP:9752"/>
        <dbReference type="Rhea" id="RHEA-COMP:15921"/>
        <dbReference type="ChEBI" id="CHEBI:15378"/>
        <dbReference type="ChEBI" id="CHEBI:29969"/>
        <dbReference type="ChEBI" id="CHEBI:57287"/>
        <dbReference type="ChEBI" id="CHEBI:131780"/>
        <dbReference type="ChEBI" id="CHEBI:144968"/>
    </reaction>
    <physiologicalReaction direction="left-to-right" evidence="16">
        <dbReference type="Rhea" id="RHEA:24181"/>
    </physiologicalReaction>
</comment>
<dbReference type="GO" id="GO:0000724">
    <property type="term" value="P:double-strand break repair via homologous recombination"/>
    <property type="evidence" value="ECO:0007669"/>
    <property type="project" value="TreeGrafter"/>
</dbReference>
<organism evidence="30 31">
    <name type="scientific">Sinocyclocheilus rhinocerous</name>
    <dbReference type="NCBI Taxonomy" id="307959"/>
    <lineage>
        <taxon>Eukaryota</taxon>
        <taxon>Metazoa</taxon>
        <taxon>Chordata</taxon>
        <taxon>Craniata</taxon>
        <taxon>Vertebrata</taxon>
        <taxon>Euteleostomi</taxon>
        <taxon>Actinopterygii</taxon>
        <taxon>Neopterygii</taxon>
        <taxon>Teleostei</taxon>
        <taxon>Ostariophysi</taxon>
        <taxon>Cypriniformes</taxon>
        <taxon>Cyprinidae</taxon>
        <taxon>Cyprininae</taxon>
        <taxon>Sinocyclocheilus</taxon>
    </lineage>
</organism>
<dbReference type="InterPro" id="IPR016181">
    <property type="entry name" value="Acyl_CoA_acyltransferase"/>
</dbReference>
<dbReference type="SUPFAM" id="SSF54160">
    <property type="entry name" value="Chromo domain-like"/>
    <property type="match status" value="1"/>
</dbReference>
<evidence type="ECO:0000256" key="19">
    <source>
        <dbReference type="ARBA" id="ARBA00073520"/>
    </source>
</evidence>
<comment type="subcellular location">
    <subcellularLocation>
        <location evidence="1">Nucleus</location>
    </subcellularLocation>
</comment>
<evidence type="ECO:0000256" key="17">
    <source>
        <dbReference type="ARBA" id="ARBA00047752"/>
    </source>
</evidence>